<feature type="compositionally biased region" description="Basic and acidic residues" evidence="1">
    <location>
        <begin position="121"/>
        <end position="134"/>
    </location>
</feature>
<dbReference type="EMBL" id="CAFBNE010000176">
    <property type="protein sequence ID" value="CAB4969577.1"/>
    <property type="molecule type" value="Genomic_DNA"/>
</dbReference>
<dbReference type="AlphaFoldDB" id="A0A6J7LN07"/>
<evidence type="ECO:0000313" key="2">
    <source>
        <dbReference type="EMBL" id="CAB4969577.1"/>
    </source>
</evidence>
<gene>
    <name evidence="2" type="ORF">UFOPK3772_03245</name>
</gene>
<proteinExistence type="predicted"/>
<evidence type="ECO:0000256" key="1">
    <source>
        <dbReference type="SAM" id="MobiDB-lite"/>
    </source>
</evidence>
<feature type="compositionally biased region" description="Basic and acidic residues" evidence="1">
    <location>
        <begin position="57"/>
        <end position="68"/>
    </location>
</feature>
<sequence>MDDAQRRERLRLPLPVFPQPGALGRIAGNDSVRLVIEKGLETRAIAPIDEFEEDDERPALRQRPREAGDLPCEIHAGVVDDLGREDWAASARHEFEGGGIRGRADEGDGGAAGRAMQAQADGRDDAERALRPAEERREVVAGVVLEQALEVGDHRAVVHDGLDAGELGAGHAVGDDMDPAGVRRDSAADRRRVARGEVDPVHPAGRGGVALHVAEEGARAGGELAGEFVDAADGGEAAQGDDDRRAERAGVGGRDASADEAGVAALGKDRHARTGAGTHDLCNLFGGGRTHDSQAGPSESPRPVGHVRRHQFRGGEHVLGAHDFGETRNHRLPIVRIVRRIRHRGYPCPWGRGMNEHPDAGGRMRMNRIASFGRSLAVWAAAGLAAGLAMAGPSSALEPGTGPAEGTFTLRTGNGILPTWNSEGLRLTGVSPGSAITNSTATSATVTLPIIAKKGSANFAAGGFRITNTKTGAFVNCATPVVDTRARVLDCVLRSGTNLPLFAFESIEGRSFGLIGDTVSADYTGMVMRVAGQRAADFLNKELGTNAFSPYVTVATADLSFTYPRT</sequence>
<feature type="region of interest" description="Disordered" evidence="1">
    <location>
        <begin position="234"/>
        <end position="306"/>
    </location>
</feature>
<feature type="region of interest" description="Disordered" evidence="1">
    <location>
        <begin position="47"/>
        <end position="68"/>
    </location>
</feature>
<reference evidence="2" key="1">
    <citation type="submission" date="2020-05" db="EMBL/GenBank/DDBJ databases">
        <authorList>
            <person name="Chiriac C."/>
            <person name="Salcher M."/>
            <person name="Ghai R."/>
            <person name="Kavagutti S V."/>
        </authorList>
    </citation>
    <scope>NUCLEOTIDE SEQUENCE</scope>
</reference>
<name>A0A6J7LN07_9ZZZZ</name>
<organism evidence="2">
    <name type="scientific">freshwater metagenome</name>
    <dbReference type="NCBI Taxonomy" id="449393"/>
    <lineage>
        <taxon>unclassified sequences</taxon>
        <taxon>metagenomes</taxon>
        <taxon>ecological metagenomes</taxon>
    </lineage>
</organism>
<protein>
    <submittedName>
        <fullName evidence="2">Unannotated protein</fullName>
    </submittedName>
</protein>
<feature type="region of interest" description="Disordered" evidence="1">
    <location>
        <begin position="98"/>
        <end position="134"/>
    </location>
</feature>
<feature type="compositionally biased region" description="Basic and acidic residues" evidence="1">
    <location>
        <begin position="181"/>
        <end position="200"/>
    </location>
</feature>
<feature type="region of interest" description="Disordered" evidence="1">
    <location>
        <begin position="168"/>
        <end position="207"/>
    </location>
</feature>
<accession>A0A6J7LN07</accession>